<dbReference type="InterPro" id="IPR025495">
    <property type="entry name" value="DUF4386"/>
</dbReference>
<protein>
    <recommendedName>
        <fullName evidence="3">DUF4386 domain-containing protein</fullName>
    </recommendedName>
</protein>
<dbReference type="VEuPathDB" id="CryptoDB:Cvel_7201"/>
<accession>A0A0G4HKH8</accession>
<dbReference type="EMBL" id="CDMZ01002958">
    <property type="protein sequence ID" value="CEM44558.1"/>
    <property type="molecule type" value="Genomic_DNA"/>
</dbReference>
<feature type="transmembrane region" description="Helical" evidence="1">
    <location>
        <begin position="12"/>
        <end position="32"/>
    </location>
</feature>
<keyword evidence="1" id="KW-0812">Transmembrane</keyword>
<feature type="transmembrane region" description="Helical" evidence="1">
    <location>
        <begin position="56"/>
        <end position="81"/>
    </location>
</feature>
<evidence type="ECO:0008006" key="3">
    <source>
        <dbReference type="Google" id="ProtNLM"/>
    </source>
</evidence>
<reference evidence="2" key="1">
    <citation type="submission" date="2014-11" db="EMBL/GenBank/DDBJ databases">
        <authorList>
            <person name="Otto D Thomas"/>
            <person name="Naeem Raeece"/>
        </authorList>
    </citation>
    <scope>NUCLEOTIDE SEQUENCE</scope>
</reference>
<feature type="transmembrane region" description="Helical" evidence="1">
    <location>
        <begin position="204"/>
        <end position="225"/>
    </location>
</feature>
<keyword evidence="1" id="KW-0472">Membrane</keyword>
<sequence>MAAIATEKGYGLRTSSIVVGCLFLCATLFFIAGQELTSAAFRTSDLNSVRNQKQQVVFGALLILADGFAVVFIALLLFPLLSRQNSVMALGYVALRLTEMTAVMLYALIPLCMLSIAAVSNNSKEEVSSTALTTLAEVLGSLRQSGLIMVYLSSGCAGLTVSAVLWTSQLVPRWLSAFGLVGYTVFTLGSALDLFGVVDINGTSGAYFLALGGLWEVVAPLWLCFKGFDKSAAAALGLVSREPGEEGEEAGRSEQELLHGM</sequence>
<organism evidence="2">
    <name type="scientific">Chromera velia CCMP2878</name>
    <dbReference type="NCBI Taxonomy" id="1169474"/>
    <lineage>
        <taxon>Eukaryota</taxon>
        <taxon>Sar</taxon>
        <taxon>Alveolata</taxon>
        <taxon>Colpodellida</taxon>
        <taxon>Chromeraceae</taxon>
        <taxon>Chromera</taxon>
    </lineage>
</organism>
<gene>
    <name evidence="2" type="ORF">Cvel_7201</name>
</gene>
<keyword evidence="1" id="KW-1133">Transmembrane helix</keyword>
<name>A0A0G4HKH8_9ALVE</name>
<proteinExistence type="predicted"/>
<evidence type="ECO:0000313" key="2">
    <source>
        <dbReference type="EMBL" id="CEM44558.1"/>
    </source>
</evidence>
<dbReference type="AlphaFoldDB" id="A0A0G4HKH8"/>
<feature type="transmembrane region" description="Helical" evidence="1">
    <location>
        <begin position="102"/>
        <end position="120"/>
    </location>
</feature>
<feature type="transmembrane region" description="Helical" evidence="1">
    <location>
        <begin position="174"/>
        <end position="198"/>
    </location>
</feature>
<evidence type="ECO:0000256" key="1">
    <source>
        <dbReference type="SAM" id="Phobius"/>
    </source>
</evidence>
<dbReference type="Pfam" id="PF14329">
    <property type="entry name" value="DUF4386"/>
    <property type="match status" value="1"/>
</dbReference>
<feature type="transmembrane region" description="Helical" evidence="1">
    <location>
        <begin position="148"/>
        <end position="167"/>
    </location>
</feature>